<dbReference type="Gene3D" id="3.30.530.20">
    <property type="match status" value="1"/>
</dbReference>
<dbReference type="Pfam" id="PF08327">
    <property type="entry name" value="AHSA1"/>
    <property type="match status" value="1"/>
</dbReference>
<comment type="caution">
    <text evidence="3">The sequence shown here is derived from an EMBL/GenBank/DDBJ whole genome shotgun (WGS) entry which is preliminary data.</text>
</comment>
<evidence type="ECO:0000313" key="4">
    <source>
        <dbReference type="Proteomes" id="UP000268313"/>
    </source>
</evidence>
<dbReference type="InterPro" id="IPR023393">
    <property type="entry name" value="START-like_dom_sf"/>
</dbReference>
<evidence type="ECO:0000259" key="2">
    <source>
        <dbReference type="Pfam" id="PF08327"/>
    </source>
</evidence>
<dbReference type="AlphaFoldDB" id="A0A3A8K9P4"/>
<sequence length="162" mass="18003">MSPALHPELDLSISRIIKAPRAVVWKAWTDPASFEQWWVPAPSRCKVLEMDLRPGGALVTHFSETATSDFGPHLSASFLAVDPLERIVFTTVLLAGWRPAELSGMPGMTAIITLKDHPQGTDYSAHVMHKNREDRNMHHDMGFHEGWGTVTAQIAAIAERRV</sequence>
<accession>A0A3A8K9P4</accession>
<dbReference type="EMBL" id="RAWE01000033">
    <property type="protein sequence ID" value="RKH04047.1"/>
    <property type="molecule type" value="Genomic_DNA"/>
</dbReference>
<dbReference type="CDD" id="cd08896">
    <property type="entry name" value="SRPBCC_CalC_Aha1-like_3"/>
    <property type="match status" value="1"/>
</dbReference>
<gene>
    <name evidence="3" type="ORF">D7X32_12275</name>
</gene>
<evidence type="ECO:0000256" key="1">
    <source>
        <dbReference type="ARBA" id="ARBA00006817"/>
    </source>
</evidence>
<dbReference type="OrthoDB" id="9805228at2"/>
<keyword evidence="4" id="KW-1185">Reference proteome</keyword>
<evidence type="ECO:0000313" key="3">
    <source>
        <dbReference type="EMBL" id="RKH04047.1"/>
    </source>
</evidence>
<protein>
    <submittedName>
        <fullName evidence="3">Polyketide cyclase</fullName>
    </submittedName>
</protein>
<dbReference type="RefSeq" id="WP_120602712.1">
    <property type="nucleotide sequence ID" value="NZ_JABFJX010000034.1"/>
</dbReference>
<comment type="similarity">
    <text evidence="1">Belongs to the AHA1 family.</text>
</comment>
<organism evidence="3 4">
    <name type="scientific">Corallococcus carmarthensis</name>
    <dbReference type="NCBI Taxonomy" id="2316728"/>
    <lineage>
        <taxon>Bacteria</taxon>
        <taxon>Pseudomonadati</taxon>
        <taxon>Myxococcota</taxon>
        <taxon>Myxococcia</taxon>
        <taxon>Myxococcales</taxon>
        <taxon>Cystobacterineae</taxon>
        <taxon>Myxococcaceae</taxon>
        <taxon>Corallococcus</taxon>
    </lineage>
</organism>
<dbReference type="Proteomes" id="UP000268313">
    <property type="component" value="Unassembled WGS sequence"/>
</dbReference>
<proteinExistence type="inferred from homology"/>
<dbReference type="SUPFAM" id="SSF55961">
    <property type="entry name" value="Bet v1-like"/>
    <property type="match status" value="1"/>
</dbReference>
<dbReference type="InterPro" id="IPR013538">
    <property type="entry name" value="ASHA1/2-like_C"/>
</dbReference>
<name>A0A3A8K9P4_9BACT</name>
<reference evidence="4" key="1">
    <citation type="submission" date="2018-09" db="EMBL/GenBank/DDBJ databases">
        <authorList>
            <person name="Livingstone P.G."/>
            <person name="Whitworth D.E."/>
        </authorList>
    </citation>
    <scope>NUCLEOTIDE SEQUENCE [LARGE SCALE GENOMIC DNA]</scope>
    <source>
        <strain evidence="4">CA043D</strain>
    </source>
</reference>
<feature type="domain" description="Activator of Hsp90 ATPase homologue 1/2-like C-terminal" evidence="2">
    <location>
        <begin position="18"/>
        <end position="158"/>
    </location>
</feature>